<evidence type="ECO:0000256" key="17">
    <source>
        <dbReference type="ARBA" id="ARBA00048679"/>
    </source>
</evidence>
<keyword evidence="14" id="KW-0675">Receptor</keyword>
<dbReference type="Pfam" id="PF07714">
    <property type="entry name" value="PK_Tyr_Ser-Thr"/>
    <property type="match status" value="1"/>
</dbReference>
<keyword evidence="12 20" id="KW-1133">Transmembrane helix</keyword>
<feature type="domain" description="Protein kinase" evidence="21">
    <location>
        <begin position="195"/>
        <end position="485"/>
    </location>
</feature>
<comment type="subcellular location">
    <subcellularLocation>
        <location evidence="1">Cell membrane</location>
        <topology evidence="1">Single-pass membrane protein</topology>
    </subcellularLocation>
    <subcellularLocation>
        <location evidence="2">Membrane</location>
        <topology evidence="2">Single-pass type I membrane protein</topology>
    </subcellularLocation>
</comment>
<accession>A0A835NCG2</accession>
<feature type="region of interest" description="Disordered" evidence="19">
    <location>
        <begin position="1"/>
        <end position="55"/>
    </location>
</feature>
<dbReference type="InterPro" id="IPR001245">
    <property type="entry name" value="Ser-Thr/Tyr_kinase_cat_dom"/>
</dbReference>
<evidence type="ECO:0000256" key="18">
    <source>
        <dbReference type="PROSITE-ProRule" id="PRU10141"/>
    </source>
</evidence>
<feature type="compositionally biased region" description="Polar residues" evidence="19">
    <location>
        <begin position="12"/>
        <end position="25"/>
    </location>
</feature>
<evidence type="ECO:0000256" key="7">
    <source>
        <dbReference type="ARBA" id="ARBA00022692"/>
    </source>
</evidence>
<evidence type="ECO:0000256" key="16">
    <source>
        <dbReference type="ARBA" id="ARBA00047899"/>
    </source>
</evidence>
<keyword evidence="6" id="KW-0808">Transferase</keyword>
<keyword evidence="4" id="KW-1003">Cell membrane</keyword>
<evidence type="ECO:0000259" key="21">
    <source>
        <dbReference type="PROSITE" id="PS50011"/>
    </source>
</evidence>
<keyword evidence="13 20" id="KW-0472">Membrane</keyword>
<dbReference type="PROSITE" id="PS50011">
    <property type="entry name" value="PROTEIN_KINASE_DOM"/>
    <property type="match status" value="1"/>
</dbReference>
<evidence type="ECO:0000256" key="11">
    <source>
        <dbReference type="ARBA" id="ARBA00022840"/>
    </source>
</evidence>
<dbReference type="AlphaFoldDB" id="A0A835NCG2"/>
<dbReference type="PANTHER" id="PTHR47982:SF33">
    <property type="entry name" value="PROLINE-RICH RECEPTOR-LIKE PROTEIN KINASE PERK15"/>
    <property type="match status" value="1"/>
</dbReference>
<comment type="catalytic activity">
    <reaction evidence="16">
        <text>L-threonyl-[protein] + ATP = O-phospho-L-threonyl-[protein] + ADP + H(+)</text>
        <dbReference type="Rhea" id="RHEA:46608"/>
        <dbReference type="Rhea" id="RHEA-COMP:11060"/>
        <dbReference type="Rhea" id="RHEA-COMP:11605"/>
        <dbReference type="ChEBI" id="CHEBI:15378"/>
        <dbReference type="ChEBI" id="CHEBI:30013"/>
        <dbReference type="ChEBI" id="CHEBI:30616"/>
        <dbReference type="ChEBI" id="CHEBI:61977"/>
        <dbReference type="ChEBI" id="CHEBI:456216"/>
        <dbReference type="EC" id="2.7.11.1"/>
    </reaction>
</comment>
<dbReference type="InterPro" id="IPR011009">
    <property type="entry name" value="Kinase-like_dom_sf"/>
</dbReference>
<dbReference type="Proteomes" id="UP000657918">
    <property type="component" value="Unassembled WGS sequence"/>
</dbReference>
<dbReference type="InterPro" id="IPR017441">
    <property type="entry name" value="Protein_kinase_ATP_BS"/>
</dbReference>
<dbReference type="FunFam" id="1.10.510.10:FF:000287">
    <property type="entry name" value="probable LRR receptor-like serine/threonine-protein kinase RKF3"/>
    <property type="match status" value="1"/>
</dbReference>
<evidence type="ECO:0000256" key="19">
    <source>
        <dbReference type="SAM" id="MobiDB-lite"/>
    </source>
</evidence>
<dbReference type="GO" id="GO:0005886">
    <property type="term" value="C:plasma membrane"/>
    <property type="evidence" value="ECO:0007669"/>
    <property type="project" value="UniProtKB-SubCell"/>
</dbReference>
<evidence type="ECO:0000256" key="20">
    <source>
        <dbReference type="SAM" id="Phobius"/>
    </source>
</evidence>
<dbReference type="Gene3D" id="3.30.200.20">
    <property type="entry name" value="Phosphorylase Kinase, domain 1"/>
    <property type="match status" value="1"/>
</dbReference>
<evidence type="ECO:0000313" key="23">
    <source>
        <dbReference type="Proteomes" id="UP000657918"/>
    </source>
</evidence>
<keyword evidence="5" id="KW-0723">Serine/threonine-protein kinase</keyword>
<feature type="region of interest" description="Disordered" evidence="19">
    <location>
        <begin position="132"/>
        <end position="154"/>
    </location>
</feature>
<organism evidence="22 23">
    <name type="scientific">Salix dunnii</name>
    <dbReference type="NCBI Taxonomy" id="1413687"/>
    <lineage>
        <taxon>Eukaryota</taxon>
        <taxon>Viridiplantae</taxon>
        <taxon>Streptophyta</taxon>
        <taxon>Embryophyta</taxon>
        <taxon>Tracheophyta</taxon>
        <taxon>Spermatophyta</taxon>
        <taxon>Magnoliopsida</taxon>
        <taxon>eudicotyledons</taxon>
        <taxon>Gunneridae</taxon>
        <taxon>Pentapetalae</taxon>
        <taxon>rosids</taxon>
        <taxon>fabids</taxon>
        <taxon>Malpighiales</taxon>
        <taxon>Salicaceae</taxon>
        <taxon>Saliceae</taxon>
        <taxon>Salix</taxon>
    </lineage>
</organism>
<evidence type="ECO:0000256" key="15">
    <source>
        <dbReference type="ARBA" id="ARBA00023180"/>
    </source>
</evidence>
<evidence type="ECO:0000256" key="5">
    <source>
        <dbReference type="ARBA" id="ARBA00022527"/>
    </source>
</evidence>
<feature type="compositionally biased region" description="Pro residues" evidence="19">
    <location>
        <begin position="136"/>
        <end position="152"/>
    </location>
</feature>
<proteinExistence type="predicted"/>
<comment type="caution">
    <text evidence="22">The sequence shown here is derived from an EMBL/GenBank/DDBJ whole genome shotgun (WGS) entry which is preliminary data.</text>
</comment>
<evidence type="ECO:0000313" key="22">
    <source>
        <dbReference type="EMBL" id="KAF9690004.1"/>
    </source>
</evidence>
<keyword evidence="23" id="KW-1185">Reference proteome</keyword>
<dbReference type="SMART" id="SM00220">
    <property type="entry name" value="S_TKc"/>
    <property type="match status" value="1"/>
</dbReference>
<evidence type="ECO:0000256" key="3">
    <source>
        <dbReference type="ARBA" id="ARBA00012513"/>
    </source>
</evidence>
<dbReference type="EC" id="2.7.11.1" evidence="3"/>
<evidence type="ECO:0000256" key="4">
    <source>
        <dbReference type="ARBA" id="ARBA00022475"/>
    </source>
</evidence>
<dbReference type="InterPro" id="IPR047117">
    <property type="entry name" value="PERK1-13-like"/>
</dbReference>
<name>A0A835NCG2_9ROSI</name>
<evidence type="ECO:0000256" key="8">
    <source>
        <dbReference type="ARBA" id="ARBA00022729"/>
    </source>
</evidence>
<dbReference type="GO" id="GO:0005524">
    <property type="term" value="F:ATP binding"/>
    <property type="evidence" value="ECO:0007669"/>
    <property type="project" value="UniProtKB-UniRule"/>
</dbReference>
<dbReference type="InterPro" id="IPR000719">
    <property type="entry name" value="Prot_kinase_dom"/>
</dbReference>
<keyword evidence="11 18" id="KW-0067">ATP-binding</keyword>
<evidence type="ECO:0000256" key="2">
    <source>
        <dbReference type="ARBA" id="ARBA00004479"/>
    </source>
</evidence>
<dbReference type="PROSITE" id="PS00107">
    <property type="entry name" value="PROTEIN_KINASE_ATP"/>
    <property type="match status" value="1"/>
</dbReference>
<evidence type="ECO:0000256" key="9">
    <source>
        <dbReference type="ARBA" id="ARBA00022741"/>
    </source>
</evidence>
<dbReference type="GO" id="GO:0004674">
    <property type="term" value="F:protein serine/threonine kinase activity"/>
    <property type="evidence" value="ECO:0007669"/>
    <property type="project" value="UniProtKB-KW"/>
</dbReference>
<feature type="transmembrane region" description="Helical" evidence="20">
    <location>
        <begin position="441"/>
        <end position="459"/>
    </location>
</feature>
<evidence type="ECO:0000256" key="1">
    <source>
        <dbReference type="ARBA" id="ARBA00004162"/>
    </source>
</evidence>
<feature type="binding site" evidence="18">
    <location>
        <position position="223"/>
    </location>
    <ligand>
        <name>ATP</name>
        <dbReference type="ChEBI" id="CHEBI:30616"/>
    </ligand>
</feature>
<dbReference type="Gene3D" id="1.10.510.10">
    <property type="entry name" value="Transferase(Phosphotransferase) domain 1"/>
    <property type="match status" value="1"/>
</dbReference>
<protein>
    <recommendedName>
        <fullName evidence="3">non-specific serine/threonine protein kinase</fullName>
        <ecNumber evidence="3">2.7.11.1</ecNumber>
    </recommendedName>
</protein>
<feature type="compositionally biased region" description="Basic and acidic residues" evidence="19">
    <location>
        <begin position="609"/>
        <end position="627"/>
    </location>
</feature>
<evidence type="ECO:0000256" key="6">
    <source>
        <dbReference type="ARBA" id="ARBA00022679"/>
    </source>
</evidence>
<feature type="compositionally biased region" description="Polar residues" evidence="19">
    <location>
        <begin position="574"/>
        <end position="608"/>
    </location>
</feature>
<keyword evidence="9 18" id="KW-0547">Nucleotide-binding</keyword>
<evidence type="ECO:0000256" key="13">
    <source>
        <dbReference type="ARBA" id="ARBA00023136"/>
    </source>
</evidence>
<feature type="transmembrane region" description="Helical" evidence="20">
    <location>
        <begin position="60"/>
        <end position="83"/>
    </location>
</feature>
<dbReference type="PROSITE" id="PS00108">
    <property type="entry name" value="PROTEIN_KINASE_ST"/>
    <property type="match status" value="1"/>
</dbReference>
<reference evidence="22 23" key="1">
    <citation type="submission" date="2020-10" db="EMBL/GenBank/DDBJ databases">
        <title>Plant Genome Project.</title>
        <authorList>
            <person name="Zhang R.-G."/>
        </authorList>
    </citation>
    <scope>NUCLEOTIDE SEQUENCE [LARGE SCALE GENOMIC DNA]</scope>
    <source>
        <strain evidence="22">FAFU-HL-1</strain>
        <tissue evidence="22">Leaf</tissue>
    </source>
</reference>
<evidence type="ECO:0000256" key="14">
    <source>
        <dbReference type="ARBA" id="ARBA00023170"/>
    </source>
</evidence>
<sequence>MSSPAPGVSPFPFNSTLPPLISNLTSPPPPDTTNKTASQAPPLPASPGGSPGPAGPSPPVLSALIVGVVLGVLAGVGVSVCVYRRKKRKGAQRLLLAGQPSQEAAKVQATLVNYFAFYVSMLFLMPPDDDWQHNTAPPPKHTPPNNQLPPMPGIFAEYPSTSSSMGSDKQHPPPTLGYSQSTFTYEELAKATDNFSKANLLGQGGFGYVHKGVLANGTVVAIKQLKSGSRQGEREFQAEIEIISRVHHRHLVSLFGYCITGAQRMLVYEFVPNNTLEFHLHENGRQTMNWSATMRIAVGAAKGLAYLHEDCQPKIIHRDIKASNILIDNSFEAKVADFGLAKHSLDTETHVSTRVMGTFGYMAPEYASSGKLTAKSDVYSFGVVLLELISGRRPVDRTQSCTDDSIVDWCFAHFYLLMTLLVYYVYMVLIGEKIIKSFQALYAFVLISFSFSGILELNYEDLKARPLLKQALEDGNLDAVVDPKLQDYDFNEMTQMICCAAACVRHLGRFRPRMSQIVRALEGNMPLDELNEGITSGFSMVYSSGSSDYNTRQYEDLKKFRKLALESAEHDNSIVNPLASTSSQECSEPTSESGRNTCSSCTESQQTKPEMDSQRKNQNIKDAEERS</sequence>
<keyword evidence="15" id="KW-0325">Glycoprotein</keyword>
<keyword evidence="7 20" id="KW-0812">Transmembrane</keyword>
<feature type="region of interest" description="Disordered" evidence="19">
    <location>
        <begin position="574"/>
        <end position="627"/>
    </location>
</feature>
<dbReference type="SUPFAM" id="SSF56112">
    <property type="entry name" value="Protein kinase-like (PK-like)"/>
    <property type="match status" value="1"/>
</dbReference>
<keyword evidence="10" id="KW-0418">Kinase</keyword>
<dbReference type="PANTHER" id="PTHR47982">
    <property type="entry name" value="PROLINE-RICH RECEPTOR-LIKE PROTEIN KINASE PERK4"/>
    <property type="match status" value="1"/>
</dbReference>
<dbReference type="FunFam" id="3.30.200.20:FF:000207">
    <property type="entry name" value="proline-rich receptor-like protein kinase PERK1"/>
    <property type="match status" value="1"/>
</dbReference>
<evidence type="ECO:0000256" key="12">
    <source>
        <dbReference type="ARBA" id="ARBA00022989"/>
    </source>
</evidence>
<dbReference type="OrthoDB" id="4062651at2759"/>
<gene>
    <name evidence="22" type="ORF">SADUNF_Sadunf01G0150900</name>
</gene>
<keyword evidence="8" id="KW-0732">Signal</keyword>
<comment type="catalytic activity">
    <reaction evidence="17">
        <text>L-seryl-[protein] + ATP = O-phospho-L-seryl-[protein] + ADP + H(+)</text>
        <dbReference type="Rhea" id="RHEA:17989"/>
        <dbReference type="Rhea" id="RHEA-COMP:9863"/>
        <dbReference type="Rhea" id="RHEA-COMP:11604"/>
        <dbReference type="ChEBI" id="CHEBI:15378"/>
        <dbReference type="ChEBI" id="CHEBI:29999"/>
        <dbReference type="ChEBI" id="CHEBI:30616"/>
        <dbReference type="ChEBI" id="CHEBI:83421"/>
        <dbReference type="ChEBI" id="CHEBI:456216"/>
        <dbReference type="EC" id="2.7.11.1"/>
    </reaction>
</comment>
<dbReference type="EMBL" id="JADGMS010000001">
    <property type="protein sequence ID" value="KAF9690004.1"/>
    <property type="molecule type" value="Genomic_DNA"/>
</dbReference>
<dbReference type="InterPro" id="IPR008271">
    <property type="entry name" value="Ser/Thr_kinase_AS"/>
</dbReference>
<evidence type="ECO:0000256" key="10">
    <source>
        <dbReference type="ARBA" id="ARBA00022777"/>
    </source>
</evidence>
<feature type="transmembrane region" description="Helical" evidence="20">
    <location>
        <begin position="406"/>
        <end position="429"/>
    </location>
</feature>